<feature type="region of interest" description="Disordered" evidence="1">
    <location>
        <begin position="7"/>
        <end position="36"/>
    </location>
</feature>
<dbReference type="Gene3D" id="3.50.50.60">
    <property type="entry name" value="FAD/NAD(P)-binding domain"/>
    <property type="match status" value="1"/>
</dbReference>
<dbReference type="Gene3D" id="3.30.9.10">
    <property type="entry name" value="D-Amino Acid Oxidase, subunit A, domain 2"/>
    <property type="match status" value="1"/>
</dbReference>
<dbReference type="InParanoid" id="K2QU75"/>
<dbReference type="AlphaFoldDB" id="K2QU75"/>
<feature type="domain" description="FAD dependent oxidoreductase" evidence="2">
    <location>
        <begin position="60"/>
        <end position="448"/>
    </location>
</feature>
<feature type="compositionally biased region" description="Polar residues" evidence="1">
    <location>
        <begin position="7"/>
        <end position="20"/>
    </location>
</feature>
<name>K2QU75_MACPH</name>
<dbReference type="SUPFAM" id="SSF51905">
    <property type="entry name" value="FAD/NAD(P)-binding domain"/>
    <property type="match status" value="1"/>
</dbReference>
<evidence type="ECO:0000313" key="3">
    <source>
        <dbReference type="EMBL" id="EKG13326.1"/>
    </source>
</evidence>
<accession>K2QU75</accession>
<organism evidence="3 4">
    <name type="scientific">Macrophomina phaseolina (strain MS6)</name>
    <name type="common">Charcoal rot fungus</name>
    <dbReference type="NCBI Taxonomy" id="1126212"/>
    <lineage>
        <taxon>Eukaryota</taxon>
        <taxon>Fungi</taxon>
        <taxon>Dikarya</taxon>
        <taxon>Ascomycota</taxon>
        <taxon>Pezizomycotina</taxon>
        <taxon>Dothideomycetes</taxon>
        <taxon>Dothideomycetes incertae sedis</taxon>
        <taxon>Botryosphaeriales</taxon>
        <taxon>Botryosphaeriaceae</taxon>
        <taxon>Macrophomina</taxon>
    </lineage>
</organism>
<dbReference type="InterPro" id="IPR036188">
    <property type="entry name" value="FAD/NAD-bd_sf"/>
</dbReference>
<dbReference type="Proteomes" id="UP000007129">
    <property type="component" value="Unassembled WGS sequence"/>
</dbReference>
<dbReference type="Pfam" id="PF01266">
    <property type="entry name" value="DAO"/>
    <property type="match status" value="1"/>
</dbReference>
<evidence type="ECO:0000256" key="1">
    <source>
        <dbReference type="SAM" id="MobiDB-lite"/>
    </source>
</evidence>
<gene>
    <name evidence="3" type="ORF">MPH_09608</name>
</gene>
<dbReference type="HOGENOM" id="CLU_022730_0_1_1"/>
<dbReference type="InterPro" id="IPR006076">
    <property type="entry name" value="FAD-dep_OxRdtase"/>
</dbReference>
<proteinExistence type="predicted"/>
<dbReference type="EMBL" id="AHHD01000414">
    <property type="protein sequence ID" value="EKG13326.1"/>
    <property type="molecule type" value="Genomic_DNA"/>
</dbReference>
<dbReference type="STRING" id="1126212.K2QU75"/>
<comment type="caution">
    <text evidence="3">The sequence shown here is derived from an EMBL/GenBank/DDBJ whole genome shotgun (WGS) entry which is preliminary data.</text>
</comment>
<dbReference type="PANTHER" id="PTHR13847:SF279">
    <property type="entry name" value="FAD DEPENDENT OXIDOREDUCTASE DOMAIN-CONTAINING PROTEIN-RELATED"/>
    <property type="match status" value="1"/>
</dbReference>
<evidence type="ECO:0000313" key="4">
    <source>
        <dbReference type="Proteomes" id="UP000007129"/>
    </source>
</evidence>
<protein>
    <submittedName>
        <fullName evidence="3">FAD dependent oxidoreductase</fullName>
    </submittedName>
</protein>
<reference evidence="3 4" key="1">
    <citation type="journal article" date="2012" name="BMC Genomics">
        <title>Tools to kill: Genome of one of the most destructive plant pathogenic fungi Macrophomina phaseolina.</title>
        <authorList>
            <person name="Islam M.S."/>
            <person name="Haque M.S."/>
            <person name="Islam M.M."/>
            <person name="Emdad E.M."/>
            <person name="Halim A."/>
            <person name="Hossen Q.M.M."/>
            <person name="Hossain M.Z."/>
            <person name="Ahmed B."/>
            <person name="Rahim S."/>
            <person name="Rahman M.S."/>
            <person name="Alam M.M."/>
            <person name="Hou S."/>
            <person name="Wan X."/>
            <person name="Saito J.A."/>
            <person name="Alam M."/>
        </authorList>
    </citation>
    <scope>NUCLEOTIDE SEQUENCE [LARGE SCALE GENOMIC DNA]</scope>
    <source>
        <strain evidence="3 4">MS6</strain>
    </source>
</reference>
<evidence type="ECO:0000259" key="2">
    <source>
        <dbReference type="Pfam" id="PF01266"/>
    </source>
</evidence>
<sequence length="478" mass="52513">MVIKLTATMSHSSDDGQQTASRHHHGNIFPVPNPTQSYWRTPPHPLDSLRSTPSLPATCDIVIIGAGLAGVSALYHLLHTASQNPSILLLDARQACSGATGRNGGHVKTKFRTLLSISARFGPAAASAFASFVAAQTAALKHVVEQEDGLAAECEFELRRTYDVFTQEEDAQWAEDEWRRVLERGDAWARDMDFVAPAWAERVTGVRGARAAVSGPACSFWPYRLVMGLLGRVVARWGPERVNVQMETPVARVERAGEDGWCAVRTARGVVRARKVVFATNAYTAGLVGRYHGVVTPYKGTAAHLAASEGREPVFPHLSHTYNLEFGIDRLERVDYLNPRPDGGIVVGGGKWLYEEQRELWDNTVDDATLIKPVMDAKYFEGYMQRNFRGWEDSGTKAERVWTGIQGRTPDGMPHVGKVPGEQNQWILAGFNGGGNALIFLSAKGVARMVLDDIPFEETDTGIPAMFKTTEKRLAEQS</sequence>
<dbReference type="OrthoDB" id="429143at2759"/>
<dbReference type="VEuPathDB" id="FungiDB:MPH_09608"/>
<dbReference type="PANTHER" id="PTHR13847">
    <property type="entry name" value="SARCOSINE DEHYDROGENASE-RELATED"/>
    <property type="match status" value="1"/>
</dbReference>
<dbReference type="GO" id="GO:0005737">
    <property type="term" value="C:cytoplasm"/>
    <property type="evidence" value="ECO:0007669"/>
    <property type="project" value="TreeGrafter"/>
</dbReference>
<dbReference type="eggNOG" id="ENOG502RUPG">
    <property type="taxonomic scope" value="Eukaryota"/>
</dbReference>